<dbReference type="SMART" id="SM00471">
    <property type="entry name" value="HDc"/>
    <property type="match status" value="1"/>
</dbReference>
<name>W7YYC9_9BACL</name>
<dbReference type="EMBL" id="BAVZ01000013">
    <property type="protein sequence ID" value="GAF09621.1"/>
    <property type="molecule type" value="Genomic_DNA"/>
</dbReference>
<dbReference type="Proteomes" id="UP000019364">
    <property type="component" value="Unassembled WGS sequence"/>
</dbReference>
<dbReference type="InterPro" id="IPR003607">
    <property type="entry name" value="HD/PDEase_dom"/>
</dbReference>
<dbReference type="CDD" id="cd00077">
    <property type="entry name" value="HDc"/>
    <property type="match status" value="1"/>
</dbReference>
<evidence type="ECO:0000259" key="1">
    <source>
        <dbReference type="PROSITE" id="PS51832"/>
    </source>
</evidence>
<accession>W7YYC9</accession>
<dbReference type="PANTHER" id="PTHR43155">
    <property type="entry name" value="CYCLIC DI-GMP PHOSPHODIESTERASE PA4108-RELATED"/>
    <property type="match status" value="1"/>
</dbReference>
<dbReference type="AlphaFoldDB" id="W7YYC9"/>
<dbReference type="Gene3D" id="1.10.3210.10">
    <property type="entry name" value="Hypothetical protein af1432"/>
    <property type="match status" value="1"/>
</dbReference>
<proteinExistence type="predicted"/>
<evidence type="ECO:0000313" key="2">
    <source>
        <dbReference type="EMBL" id="GAF09621.1"/>
    </source>
</evidence>
<reference evidence="2 3" key="1">
    <citation type="journal article" date="2014" name="Genome Announc.">
        <title>Draft Genome Sequence of Paenibacillus pini JCM 16418T, Isolated from the Rhizosphere of Pine Tree.</title>
        <authorList>
            <person name="Yuki M."/>
            <person name="Oshima K."/>
            <person name="Suda W."/>
            <person name="Oshida Y."/>
            <person name="Kitamura K."/>
            <person name="Iida Y."/>
            <person name="Hattori M."/>
            <person name="Ohkuma M."/>
        </authorList>
    </citation>
    <scope>NUCLEOTIDE SEQUENCE [LARGE SCALE GENOMIC DNA]</scope>
    <source>
        <strain evidence="2 3">JCM 16418</strain>
    </source>
</reference>
<sequence length="343" mass="38569">MRYVGIGNVEPGQYLGKTIYSGKGTVLLSAGVQLTVFMINTLNRIGVPMVYILDPLFADVELDDMLSGETKQAIIQEMSDTFEAVRSGKEWNAQHINSTVEKLLEDVMSNRDTLVQLTDIRTMDNSQYIHAINVCLLSTTIGVNMGLNYLQVKELAIGALLHDIGKNGMREEDIVPGQKTHHTWRGFEKLKHKREFNLLIAHVALQHHEQVDGFGFPRGLTDEEIHMYAKIVAVANTYDRLINPLHPSKKTLLPHEACEKMMAMSEKQLDHEVLFQFNRIVSIYPNGTMVRLSTKEMGVVVRQHRGLPGRPIIRIVHGEANAMDVVELDMAKETTVFIEGVLA</sequence>
<dbReference type="STRING" id="1236976.JCM16418_3771"/>
<dbReference type="PROSITE" id="PS51832">
    <property type="entry name" value="HD_GYP"/>
    <property type="match status" value="1"/>
</dbReference>
<dbReference type="eggNOG" id="COG2206">
    <property type="taxonomic scope" value="Bacteria"/>
</dbReference>
<gene>
    <name evidence="2" type="ORF">JCM16418_3771</name>
</gene>
<protein>
    <submittedName>
        <fullName evidence="2">HD-GYP hydrolase domain protein</fullName>
    </submittedName>
</protein>
<dbReference type="InterPro" id="IPR037522">
    <property type="entry name" value="HD_GYP_dom"/>
</dbReference>
<dbReference type="RefSeq" id="WP_036651298.1">
    <property type="nucleotide sequence ID" value="NZ_BAVZ01000013.1"/>
</dbReference>
<evidence type="ECO:0000313" key="3">
    <source>
        <dbReference type="Proteomes" id="UP000019364"/>
    </source>
</evidence>
<organism evidence="2 3">
    <name type="scientific">Paenibacillus pini JCM 16418</name>
    <dbReference type="NCBI Taxonomy" id="1236976"/>
    <lineage>
        <taxon>Bacteria</taxon>
        <taxon>Bacillati</taxon>
        <taxon>Bacillota</taxon>
        <taxon>Bacilli</taxon>
        <taxon>Bacillales</taxon>
        <taxon>Paenibacillaceae</taxon>
        <taxon>Paenibacillus</taxon>
    </lineage>
</organism>
<feature type="domain" description="HD-GYP" evidence="1">
    <location>
        <begin position="100"/>
        <end position="293"/>
    </location>
</feature>
<dbReference type="SUPFAM" id="SSF109604">
    <property type="entry name" value="HD-domain/PDEase-like"/>
    <property type="match status" value="1"/>
</dbReference>
<comment type="caution">
    <text evidence="2">The sequence shown here is derived from an EMBL/GenBank/DDBJ whole genome shotgun (WGS) entry which is preliminary data.</text>
</comment>
<dbReference type="PANTHER" id="PTHR43155:SF2">
    <property type="entry name" value="CYCLIC DI-GMP PHOSPHODIESTERASE PA4108"/>
    <property type="match status" value="1"/>
</dbReference>
<keyword evidence="3" id="KW-1185">Reference proteome</keyword>
<dbReference type="Pfam" id="PF13487">
    <property type="entry name" value="HD_5"/>
    <property type="match status" value="1"/>
</dbReference>
<dbReference type="GO" id="GO:0016787">
    <property type="term" value="F:hydrolase activity"/>
    <property type="evidence" value="ECO:0007669"/>
    <property type="project" value="UniProtKB-KW"/>
</dbReference>
<dbReference type="OrthoDB" id="9759601at2"/>
<keyword evidence="2" id="KW-0378">Hydrolase</keyword>